<dbReference type="STRING" id="1447875.A0A2B7Y734"/>
<name>A0A2B7Y734_9EURO</name>
<dbReference type="OrthoDB" id="4181500at2759"/>
<dbReference type="EMBL" id="PDNB01000013">
    <property type="protein sequence ID" value="PGH17035.1"/>
    <property type="molecule type" value="Genomic_DNA"/>
</dbReference>
<dbReference type="AlphaFoldDB" id="A0A2B7Y734"/>
<keyword evidence="2" id="KW-1185">Reference proteome</keyword>
<protein>
    <submittedName>
        <fullName evidence="1">Uncharacterized protein</fullName>
    </submittedName>
</protein>
<evidence type="ECO:0000313" key="1">
    <source>
        <dbReference type="EMBL" id="PGH17035.1"/>
    </source>
</evidence>
<proteinExistence type="predicted"/>
<evidence type="ECO:0000313" key="2">
    <source>
        <dbReference type="Proteomes" id="UP000223968"/>
    </source>
</evidence>
<dbReference type="Proteomes" id="UP000223968">
    <property type="component" value="Unassembled WGS sequence"/>
</dbReference>
<accession>A0A2B7Y734</accession>
<reference evidence="1 2" key="1">
    <citation type="submission" date="2017-10" db="EMBL/GenBank/DDBJ databases">
        <title>Comparative genomics in systemic dimorphic fungi from Ajellomycetaceae.</title>
        <authorList>
            <person name="Munoz J.F."/>
            <person name="Mcewen J.G."/>
            <person name="Clay O.K."/>
            <person name="Cuomo C.A."/>
        </authorList>
    </citation>
    <scope>NUCLEOTIDE SEQUENCE [LARGE SCALE GENOMIC DNA]</scope>
    <source>
        <strain evidence="1 2">UAMH5409</strain>
    </source>
</reference>
<gene>
    <name evidence="1" type="ORF">AJ79_01419</name>
</gene>
<sequence>MQPPPRNGPTGTNVPFELLIARELEASDPGHQMLPQATLGDVDFITGDYLAEHVDIMAAGQHPRHDPYAWDGIKQSINVIWEKRVKGHFQ</sequence>
<comment type="caution">
    <text evidence="1">The sequence shown here is derived from an EMBL/GenBank/DDBJ whole genome shotgun (WGS) entry which is preliminary data.</text>
</comment>
<organism evidence="1 2">
    <name type="scientific">Helicocarpus griseus UAMH5409</name>
    <dbReference type="NCBI Taxonomy" id="1447875"/>
    <lineage>
        <taxon>Eukaryota</taxon>
        <taxon>Fungi</taxon>
        <taxon>Dikarya</taxon>
        <taxon>Ascomycota</taxon>
        <taxon>Pezizomycotina</taxon>
        <taxon>Eurotiomycetes</taxon>
        <taxon>Eurotiomycetidae</taxon>
        <taxon>Onygenales</taxon>
        <taxon>Ajellomycetaceae</taxon>
        <taxon>Helicocarpus</taxon>
    </lineage>
</organism>